<dbReference type="InterPro" id="IPR017642">
    <property type="entry name" value="DNA_S_mod_DndB"/>
</dbReference>
<dbReference type="OrthoDB" id="3524978at2"/>
<sequence>MSEFMFVFPAIKGIQATRDYYVAMCPLGMLSKMFQLPDEDLLPEFRAQRILNKNRIPSITRYIAQNPEDYVFSSLAASVDGEMIFAPSHFSPSVGTLSIAMNSRILINDGQHRRAAIEEAIKDNPGLSSETISVVFFYDLGLKRCQQMFADLNKHAINTSRSLGIFYDGRDPLSTVVREIVEEIPLLRDNTSKDADNLSALAPQIFTLTNIYNSVERILGKKRDKKITDDGIHFVRAFWSLLSETIIEWKDVQSKQLKATELRKNYIHAHGVVLDALGLLGNYIYQNERNNLKNYICRLNKINWKRSNTVDWVGRAISPQGGILKTKHSPILTYIHIKRLLNLPLLDQDYSTEKKHLAHYEKAGEV</sequence>
<comment type="caution">
    <text evidence="1">The sequence shown here is derived from an EMBL/GenBank/DDBJ whole genome shotgun (WGS) entry which is preliminary data.</text>
</comment>
<dbReference type="EMBL" id="WXEX01000002">
    <property type="protein sequence ID" value="MZP41926.1"/>
    <property type="molecule type" value="Genomic_DNA"/>
</dbReference>
<dbReference type="AlphaFoldDB" id="A0A845LGD9"/>
<organism evidence="1 2">
    <name type="scientific">Heliomicrobium gestii</name>
    <name type="common">Heliobacterium gestii</name>
    <dbReference type="NCBI Taxonomy" id="2699"/>
    <lineage>
        <taxon>Bacteria</taxon>
        <taxon>Bacillati</taxon>
        <taxon>Bacillota</taxon>
        <taxon>Clostridia</taxon>
        <taxon>Eubacteriales</taxon>
        <taxon>Heliobacteriaceae</taxon>
        <taxon>Heliomicrobium</taxon>
    </lineage>
</organism>
<dbReference type="NCBIfam" id="TIGR03187">
    <property type="entry name" value="DGQHR"/>
    <property type="match status" value="1"/>
</dbReference>
<accession>A0A845LGD9</accession>
<dbReference type="InterPro" id="IPR017601">
    <property type="entry name" value="DGQHR-contain_dom"/>
</dbReference>
<dbReference type="Pfam" id="PF14072">
    <property type="entry name" value="DndB"/>
    <property type="match status" value="1"/>
</dbReference>
<dbReference type="NCBIfam" id="TIGR03233">
    <property type="entry name" value="DNA_S_dndB"/>
    <property type="match status" value="1"/>
</dbReference>
<dbReference type="CDD" id="cd16412">
    <property type="entry name" value="dndB"/>
    <property type="match status" value="1"/>
</dbReference>
<dbReference type="Proteomes" id="UP000471031">
    <property type="component" value="Unassembled WGS sequence"/>
</dbReference>
<dbReference type="RefSeq" id="WP_161260519.1">
    <property type="nucleotide sequence ID" value="NZ_JAFBDC010000002.1"/>
</dbReference>
<evidence type="ECO:0000313" key="1">
    <source>
        <dbReference type="EMBL" id="MZP41926.1"/>
    </source>
</evidence>
<gene>
    <name evidence="1" type="primary">dndB</name>
    <name evidence="1" type="ORF">GTO89_02615</name>
</gene>
<proteinExistence type="predicted"/>
<reference evidence="1 2" key="1">
    <citation type="submission" date="2020-01" db="EMBL/GenBank/DDBJ databases">
        <title>Whole genome sequence of Heliobacterium gestii DSM 11169.</title>
        <authorList>
            <person name="Kyndt J.A."/>
            <person name="Meyer T.E."/>
        </authorList>
    </citation>
    <scope>NUCLEOTIDE SEQUENCE [LARGE SCALE GENOMIC DNA]</scope>
    <source>
        <strain evidence="1 2">DSM 11169</strain>
    </source>
</reference>
<protein>
    <submittedName>
        <fullName evidence="1">DNA sulfur modification protein DndB</fullName>
    </submittedName>
</protein>
<keyword evidence="2" id="KW-1185">Reference proteome</keyword>
<evidence type="ECO:0000313" key="2">
    <source>
        <dbReference type="Proteomes" id="UP000471031"/>
    </source>
</evidence>
<name>A0A845LGD9_HELGE</name>